<name>A0ABP9NTK6_9BACT</name>
<gene>
    <name evidence="1" type="ORF">GCM10023213_02940</name>
</gene>
<protein>
    <recommendedName>
        <fullName evidence="3">VWFA domain-containing protein</fullName>
    </recommendedName>
</protein>
<dbReference type="EMBL" id="BAABIA010000001">
    <property type="protein sequence ID" value="GAA5133333.1"/>
    <property type="molecule type" value="Genomic_DNA"/>
</dbReference>
<accession>A0ABP9NTK6</accession>
<comment type="caution">
    <text evidence="1">The sequence shown here is derived from an EMBL/GenBank/DDBJ whole genome shotgun (WGS) entry which is preliminary data.</text>
</comment>
<proteinExistence type="predicted"/>
<evidence type="ECO:0000313" key="2">
    <source>
        <dbReference type="Proteomes" id="UP001499852"/>
    </source>
</evidence>
<reference evidence="2" key="1">
    <citation type="journal article" date="2019" name="Int. J. Syst. Evol. Microbiol.">
        <title>The Global Catalogue of Microorganisms (GCM) 10K type strain sequencing project: providing services to taxonomists for standard genome sequencing and annotation.</title>
        <authorList>
            <consortium name="The Broad Institute Genomics Platform"/>
            <consortium name="The Broad Institute Genome Sequencing Center for Infectious Disease"/>
            <person name="Wu L."/>
            <person name="Ma J."/>
        </authorList>
    </citation>
    <scope>NUCLEOTIDE SEQUENCE [LARGE SCALE GENOMIC DNA]</scope>
    <source>
        <strain evidence="2">JCM 18053</strain>
    </source>
</reference>
<sequence>MVLSVARPASQVDFISGGGSKSGAAADQALEHKVQQRRRTMMQQKLPKQRLVSTSLNSAITLPDAPPELLDIPDSTSLLGSKGSLGRGMGLSSAGFGTGTGSGIGRGNMPGMTFQPISMFGMELKNTRKIAVVIDVSRSMTRYLPAVVSELDKIARQSVLVMHYGCGLREAKGRVDDKVRKAEGEAFATFWQNWQGTASLRMTEEERRKLKYDPGQPMPLAPIYERLAKRPGTYFINFNGTSQTQVALMSNEVLDADTIYWFADFQDAVSEEVMGDVLRKLKGRKQKLYMHASLRGKAFDQVREGLVVPLGGEVIEAQVEK</sequence>
<evidence type="ECO:0000313" key="1">
    <source>
        <dbReference type="EMBL" id="GAA5133333.1"/>
    </source>
</evidence>
<organism evidence="1 2">
    <name type="scientific">Prosthecobacter algae</name>
    <dbReference type="NCBI Taxonomy" id="1144682"/>
    <lineage>
        <taxon>Bacteria</taxon>
        <taxon>Pseudomonadati</taxon>
        <taxon>Verrucomicrobiota</taxon>
        <taxon>Verrucomicrobiia</taxon>
        <taxon>Verrucomicrobiales</taxon>
        <taxon>Verrucomicrobiaceae</taxon>
        <taxon>Prosthecobacter</taxon>
    </lineage>
</organism>
<dbReference type="Proteomes" id="UP001499852">
    <property type="component" value="Unassembled WGS sequence"/>
</dbReference>
<keyword evidence="2" id="KW-1185">Reference proteome</keyword>
<evidence type="ECO:0008006" key="3">
    <source>
        <dbReference type="Google" id="ProtNLM"/>
    </source>
</evidence>